<proteinExistence type="predicted"/>
<accession>A0A6P3B476</accession>
<dbReference type="Proteomes" id="UP000494109">
    <property type="component" value="Unassembled WGS sequence"/>
</dbReference>
<name>A0A6P3B476_9BURK</name>
<reference evidence="1 2" key="1">
    <citation type="submission" date="2019-09" db="EMBL/GenBank/DDBJ databases">
        <authorList>
            <person name="Depoorter E."/>
        </authorList>
    </citation>
    <scope>NUCLEOTIDE SEQUENCE [LARGE SCALE GENOMIC DNA]</scope>
    <source>
        <strain evidence="1">R-71033</strain>
    </source>
</reference>
<dbReference type="AlphaFoldDB" id="A0A6P3B476"/>
<evidence type="ECO:0000313" key="2">
    <source>
        <dbReference type="Proteomes" id="UP000494109"/>
    </source>
</evidence>
<dbReference type="EMBL" id="CABVQS010000026">
    <property type="protein sequence ID" value="VWD50585.1"/>
    <property type="molecule type" value="Genomic_DNA"/>
</dbReference>
<dbReference type="RefSeq" id="WP_174946989.1">
    <property type="nucleotide sequence ID" value="NZ_CABVQS010000026.1"/>
</dbReference>
<gene>
    <name evidence="1" type="ORF">BCO71033_05299</name>
</gene>
<protein>
    <submittedName>
        <fullName evidence="1">Uncharacterized protein</fullName>
    </submittedName>
</protein>
<evidence type="ECO:0000313" key="1">
    <source>
        <dbReference type="EMBL" id="VWD50585.1"/>
    </source>
</evidence>
<sequence>MMSPTLCARHGVRSFTVAAKRIGDRIRERGRFEPDELVRVSLDRPKRSHVVWMTRADLDEHAVTANHVDGVAHVTELRKFALLDRACEHVCPDCLDELLVRSGEQPHSPTPVSRAFDTAIVADNATLDGPLVKCDIHGIAVGSRTSPAMAALIDRRDAVPHGRLINVVVTSPKAENKFWFDEAFLLRVLGPDIDLATRIYRMESGERSLHLLESGKSVCKHCLKDWLRRNDIA</sequence>
<organism evidence="1 2">
    <name type="scientific">Burkholderia contaminans</name>
    <dbReference type="NCBI Taxonomy" id="488447"/>
    <lineage>
        <taxon>Bacteria</taxon>
        <taxon>Pseudomonadati</taxon>
        <taxon>Pseudomonadota</taxon>
        <taxon>Betaproteobacteria</taxon>
        <taxon>Burkholderiales</taxon>
        <taxon>Burkholderiaceae</taxon>
        <taxon>Burkholderia</taxon>
        <taxon>Burkholderia cepacia complex</taxon>
    </lineage>
</organism>